<feature type="transmembrane region" description="Helical" evidence="1">
    <location>
        <begin position="20"/>
        <end position="38"/>
    </location>
</feature>
<keyword evidence="1" id="KW-0472">Membrane</keyword>
<evidence type="ECO:0000313" key="2">
    <source>
        <dbReference type="EMBL" id="MFB9312969.1"/>
    </source>
</evidence>
<sequence length="128" mass="13616">MTDSDQPTRPSIWSDLAPTLAWLALFVLATIIAFLAFYPPHVNFERDAAEPRSGTVCTSVAVAGWPHANASSVGDGVDDVGRAPGYDDAVSACQTRRTGAVALMAVLTVPISLTGCWLMVSRPRRRSA</sequence>
<keyword evidence="1" id="KW-0812">Transmembrane</keyword>
<comment type="caution">
    <text evidence="2">The sequence shown here is derived from an EMBL/GenBank/DDBJ whole genome shotgun (WGS) entry which is preliminary data.</text>
</comment>
<organism evidence="2 3">
    <name type="scientific">Nocardioides plantarum</name>
    <dbReference type="NCBI Taxonomy" id="29299"/>
    <lineage>
        <taxon>Bacteria</taxon>
        <taxon>Bacillati</taxon>
        <taxon>Actinomycetota</taxon>
        <taxon>Actinomycetes</taxon>
        <taxon>Propionibacteriales</taxon>
        <taxon>Nocardioidaceae</taxon>
        <taxon>Nocardioides</taxon>
    </lineage>
</organism>
<keyword evidence="3" id="KW-1185">Reference proteome</keyword>
<feature type="transmembrane region" description="Helical" evidence="1">
    <location>
        <begin position="100"/>
        <end position="120"/>
    </location>
</feature>
<keyword evidence="1" id="KW-1133">Transmembrane helix</keyword>
<dbReference type="RefSeq" id="WP_140011682.1">
    <property type="nucleotide sequence ID" value="NZ_JBHMDG010000010.1"/>
</dbReference>
<gene>
    <name evidence="2" type="ORF">ACFFRI_07930</name>
</gene>
<name>A0ABV5KBD5_9ACTN</name>
<evidence type="ECO:0000313" key="3">
    <source>
        <dbReference type="Proteomes" id="UP001589750"/>
    </source>
</evidence>
<accession>A0ABV5KBD5</accession>
<dbReference type="Proteomes" id="UP001589750">
    <property type="component" value="Unassembled WGS sequence"/>
</dbReference>
<evidence type="ECO:0000256" key="1">
    <source>
        <dbReference type="SAM" id="Phobius"/>
    </source>
</evidence>
<dbReference type="EMBL" id="JBHMDG010000010">
    <property type="protein sequence ID" value="MFB9312969.1"/>
    <property type="molecule type" value="Genomic_DNA"/>
</dbReference>
<protein>
    <submittedName>
        <fullName evidence="2">Uncharacterized protein</fullName>
    </submittedName>
</protein>
<proteinExistence type="predicted"/>
<reference evidence="2 3" key="1">
    <citation type="submission" date="2024-09" db="EMBL/GenBank/DDBJ databases">
        <authorList>
            <person name="Sun Q."/>
            <person name="Mori K."/>
        </authorList>
    </citation>
    <scope>NUCLEOTIDE SEQUENCE [LARGE SCALE GENOMIC DNA]</scope>
    <source>
        <strain evidence="2 3">JCM 9626</strain>
    </source>
</reference>